<comment type="similarity">
    <text evidence="8">Belongs to the glycoside-pentoside-hexuronide (GPH) cation symporter transporter (TC 2.A.2) family.</text>
</comment>
<comment type="subcellular location">
    <subcellularLocation>
        <location evidence="1">Membrane</location>
        <topology evidence="1">Multi-pass membrane protein</topology>
    </subcellularLocation>
</comment>
<evidence type="ECO:0000256" key="8">
    <source>
        <dbReference type="ARBA" id="ARBA00038193"/>
    </source>
</evidence>
<feature type="compositionally biased region" description="Basic residues" evidence="9">
    <location>
        <begin position="483"/>
        <end position="492"/>
    </location>
</feature>
<feature type="transmembrane region" description="Helical" evidence="10">
    <location>
        <begin position="234"/>
        <end position="252"/>
    </location>
</feature>
<evidence type="ECO:0000256" key="2">
    <source>
        <dbReference type="ARBA" id="ARBA00022448"/>
    </source>
</evidence>
<dbReference type="Proteomes" id="UP000694419">
    <property type="component" value="Unplaced"/>
</dbReference>
<evidence type="ECO:0000256" key="3">
    <source>
        <dbReference type="ARBA" id="ARBA00022553"/>
    </source>
</evidence>
<dbReference type="PRINTS" id="PR01345">
    <property type="entry name" value="CERVTRCPTASE"/>
</dbReference>
<feature type="region of interest" description="Disordered" evidence="9">
    <location>
        <begin position="480"/>
        <end position="508"/>
    </location>
</feature>
<keyword evidence="6 10" id="KW-1133">Transmembrane helix</keyword>
<dbReference type="SUPFAM" id="SSF103473">
    <property type="entry name" value="MFS general substrate transporter"/>
    <property type="match status" value="1"/>
</dbReference>
<reference evidence="11" key="1">
    <citation type="submission" date="2025-08" db="UniProtKB">
        <authorList>
            <consortium name="Ensembl"/>
        </authorList>
    </citation>
    <scope>IDENTIFICATION</scope>
</reference>
<feature type="compositionally biased region" description="Basic and acidic residues" evidence="9">
    <location>
        <begin position="28"/>
        <end position="41"/>
    </location>
</feature>
<dbReference type="PANTHER" id="PTHR19432">
    <property type="entry name" value="SUGAR TRANSPORTER"/>
    <property type="match status" value="1"/>
</dbReference>
<feature type="transmembrane region" description="Helical" evidence="10">
    <location>
        <begin position="65"/>
        <end position="83"/>
    </location>
</feature>
<dbReference type="InterPro" id="IPR011701">
    <property type="entry name" value="MFS"/>
</dbReference>
<feature type="transmembrane region" description="Helical" evidence="10">
    <location>
        <begin position="122"/>
        <end position="149"/>
    </location>
</feature>
<accession>A0A8C3PLH2</accession>
<sequence length="791" mass="89257">MVMKMAPQNADSESMQVQDLPVAQLQKPENKENESREETISEGSIDRIPIRLWVMHGAVMFGREFCYAMETALVTPVLLQIGLPEQYYSLTWFLSPILGLIFTPLIGSASDRCTLSWGRRRPFILALCIGALFGVALFLNGSVIGLAIGDVPNKQPIGIVLTVLGVVVLDFCADATEGPIRAYLLDVVDSEEQDMALNIHAFSAGLGGAIGYMLGGLDWTQTFLGSIFKSQEQVLFFFAAIIFSVSVALHLFSIEEEQYNPQQDRIDDEGDTLSSVKFSGSLPPLNRLNVISEEEPYGASMFHDEVQSEHDLNMEFLEVNIVRSKSDSVLHMPDATLEIESELLFLHDIEPSIFQDASYPNTPHNASQEIMKSKLNHLSAFLRDNEKEEEMLLDNRLNEDKVPNVNGSLPKEFLNGHARIGMKQSSTSNSMRRRRHMFYRQPSYTFSYYGKIGSHRYRFRRANAIVLIKSSRSMNDIYDMQKRQRQRCRHRNPSGTTNSSGDTESEEGETETTVRLLWLSMLKMPKELLRLCVCHLLTWFSIIAEAVFYTDFMGQVIFQGDPKAPSNSTELHAYNAGVQMGCWGLVIYAATAAVCSGKRLCTTRHLLGRNNPHHQYRLGGEVLESSPEERDLGVLVDEKLDMSRQCAVAAQKANRILGCIKRCVASRSREVILPLCSALVRPHLEYCVQVWSPQYKKDMDLMERVQRRATRMIRGMEHLCSEDRLRELGLFSLKKRRLQGDLIAAFQYLKGAYRKVGRACLQRPAVTGRGAMASSWRGTDLDWRLGEDSSL</sequence>
<dbReference type="Gene3D" id="1.20.1250.20">
    <property type="entry name" value="MFS general substrate transporter like domains"/>
    <property type="match status" value="1"/>
</dbReference>
<dbReference type="FunFam" id="1.20.1250.20:FF:000069">
    <property type="entry name" value="Solute carrier family 45 member 4"/>
    <property type="match status" value="1"/>
</dbReference>
<evidence type="ECO:0000256" key="6">
    <source>
        <dbReference type="ARBA" id="ARBA00022989"/>
    </source>
</evidence>
<feature type="region of interest" description="Disordered" evidence="9">
    <location>
        <begin position="1"/>
        <end position="41"/>
    </location>
</feature>
<dbReference type="GO" id="GO:0008506">
    <property type="term" value="F:sucrose:proton symporter activity"/>
    <property type="evidence" value="ECO:0007669"/>
    <property type="project" value="TreeGrafter"/>
</dbReference>
<keyword evidence="2" id="KW-0813">Transport</keyword>
<dbReference type="PANTHER" id="PTHR19432:SF7">
    <property type="entry name" value="SOLUTE CARRIER FAMILY 45 MEMBER 4"/>
    <property type="match status" value="1"/>
</dbReference>
<keyword evidence="5" id="KW-0769">Symport</keyword>
<feature type="transmembrane region" description="Helical" evidence="10">
    <location>
        <begin position="89"/>
        <end position="110"/>
    </location>
</feature>
<evidence type="ECO:0000256" key="10">
    <source>
        <dbReference type="SAM" id="Phobius"/>
    </source>
</evidence>
<evidence type="ECO:0000313" key="12">
    <source>
        <dbReference type="Proteomes" id="UP000694419"/>
    </source>
</evidence>
<evidence type="ECO:0000313" key="11">
    <source>
        <dbReference type="Ensembl" id="ENSCPGP00000010554.1"/>
    </source>
</evidence>
<organism evidence="11 12">
    <name type="scientific">Calidris pygmaea</name>
    <name type="common">Spoon-billed sandpiper</name>
    <dbReference type="NCBI Taxonomy" id="425635"/>
    <lineage>
        <taxon>Eukaryota</taxon>
        <taxon>Metazoa</taxon>
        <taxon>Chordata</taxon>
        <taxon>Craniata</taxon>
        <taxon>Vertebrata</taxon>
        <taxon>Euteleostomi</taxon>
        <taxon>Archelosauria</taxon>
        <taxon>Archosauria</taxon>
        <taxon>Dinosauria</taxon>
        <taxon>Saurischia</taxon>
        <taxon>Theropoda</taxon>
        <taxon>Coelurosauria</taxon>
        <taxon>Aves</taxon>
        <taxon>Neognathae</taxon>
        <taxon>Neoaves</taxon>
        <taxon>Charadriiformes</taxon>
        <taxon>Scolopacidae</taxon>
        <taxon>Calidris</taxon>
    </lineage>
</organism>
<reference evidence="11" key="2">
    <citation type="submission" date="2025-09" db="UniProtKB">
        <authorList>
            <consortium name="Ensembl"/>
        </authorList>
    </citation>
    <scope>IDENTIFICATION</scope>
</reference>
<dbReference type="AlphaFoldDB" id="A0A8C3PLH2"/>
<keyword evidence="7 10" id="KW-0472">Membrane</keyword>
<evidence type="ECO:0000256" key="9">
    <source>
        <dbReference type="SAM" id="MobiDB-lite"/>
    </source>
</evidence>
<feature type="transmembrane region" description="Helical" evidence="10">
    <location>
        <begin position="528"/>
        <end position="549"/>
    </location>
</feature>
<dbReference type="GO" id="GO:0016020">
    <property type="term" value="C:membrane"/>
    <property type="evidence" value="ECO:0007669"/>
    <property type="project" value="UniProtKB-SubCell"/>
</dbReference>
<feature type="transmembrane region" description="Helical" evidence="10">
    <location>
        <begin position="195"/>
        <end position="214"/>
    </location>
</feature>
<dbReference type="Pfam" id="PF07690">
    <property type="entry name" value="MFS_1"/>
    <property type="match status" value="1"/>
</dbReference>
<dbReference type="InterPro" id="IPR036259">
    <property type="entry name" value="MFS_trans_sf"/>
</dbReference>
<evidence type="ECO:0000256" key="4">
    <source>
        <dbReference type="ARBA" id="ARBA00022692"/>
    </source>
</evidence>
<evidence type="ECO:0000256" key="7">
    <source>
        <dbReference type="ARBA" id="ARBA00023136"/>
    </source>
</evidence>
<name>A0A8C3PLH2_9CHAR</name>
<evidence type="ECO:0000256" key="5">
    <source>
        <dbReference type="ARBA" id="ARBA00022847"/>
    </source>
</evidence>
<protein>
    <submittedName>
        <fullName evidence="11">Solute carrier family 45 member 4</fullName>
    </submittedName>
</protein>
<keyword evidence="4 10" id="KW-0812">Transmembrane</keyword>
<keyword evidence="3" id="KW-0597">Phosphoprotein</keyword>
<keyword evidence="12" id="KW-1185">Reference proteome</keyword>
<dbReference type="Ensembl" id="ENSCPGT00000011585.1">
    <property type="protein sequence ID" value="ENSCPGP00000010554.1"/>
    <property type="gene ID" value="ENSCPGG00000007521.1"/>
</dbReference>
<feature type="transmembrane region" description="Helical" evidence="10">
    <location>
        <begin position="155"/>
        <end position="174"/>
    </location>
</feature>
<proteinExistence type="inferred from homology"/>
<evidence type="ECO:0000256" key="1">
    <source>
        <dbReference type="ARBA" id="ARBA00004141"/>
    </source>
</evidence>